<dbReference type="InterPro" id="IPR043519">
    <property type="entry name" value="NT_sf"/>
</dbReference>
<reference evidence="1 2" key="1">
    <citation type="submission" date="2013-05" db="EMBL/GenBank/DDBJ databases">
        <title>Drechslerella stenobrocha genome reveals carnivorous origination and mechanical trapping mechanism of predatory fungi.</title>
        <authorList>
            <person name="Liu X."/>
            <person name="Zhang W."/>
            <person name="Liu K."/>
        </authorList>
    </citation>
    <scope>NUCLEOTIDE SEQUENCE [LARGE SCALE GENOMIC DNA]</scope>
    <source>
        <strain evidence="1 2">248</strain>
    </source>
</reference>
<gene>
    <name evidence="1" type="ORF">DRE_04761</name>
</gene>
<evidence type="ECO:0000313" key="2">
    <source>
        <dbReference type="Proteomes" id="UP000024837"/>
    </source>
</evidence>
<dbReference type="SUPFAM" id="SSF81301">
    <property type="entry name" value="Nucleotidyltransferase"/>
    <property type="match status" value="1"/>
</dbReference>
<dbReference type="HOGENOM" id="CLU_095067_0_0_1"/>
<dbReference type="Pfam" id="PF08843">
    <property type="entry name" value="AbiEii"/>
    <property type="match status" value="1"/>
</dbReference>
<name>W7I194_9PEZI</name>
<proteinExistence type="predicted"/>
<dbReference type="AlphaFoldDB" id="W7I194"/>
<protein>
    <submittedName>
        <fullName evidence="1">Uncharacterized protein</fullName>
    </submittedName>
</protein>
<evidence type="ECO:0000313" key="1">
    <source>
        <dbReference type="EMBL" id="EWC45968.1"/>
    </source>
</evidence>
<dbReference type="OrthoDB" id="5421247at2759"/>
<organism evidence="1 2">
    <name type="scientific">Drechslerella stenobrocha 248</name>
    <dbReference type="NCBI Taxonomy" id="1043628"/>
    <lineage>
        <taxon>Eukaryota</taxon>
        <taxon>Fungi</taxon>
        <taxon>Dikarya</taxon>
        <taxon>Ascomycota</taxon>
        <taxon>Pezizomycotina</taxon>
        <taxon>Orbiliomycetes</taxon>
        <taxon>Orbiliales</taxon>
        <taxon>Orbiliaceae</taxon>
        <taxon>Drechslerella</taxon>
    </lineage>
</organism>
<dbReference type="Proteomes" id="UP000024837">
    <property type="component" value="Unassembled WGS sequence"/>
</dbReference>
<sequence length="216" mass="23620">MSFTYLTLDPDWESGRDPASFAELEEAAVEVIGHLKEHGFGEHKLIIIGGLAVWKLLPYYRTTDDIDFLITVNGAPNALKALKEKLERIYNSPFVDNAGVLSYNSISGKLIRIDLMPDSQLPYLPENAQKVSEIQSVSLPYVSIEDLIVFKINSCGLRVASDKKVQDAADAYSAVASAGLSLRLSNKQKHTARGGLPAVAAALGYPKSWWEGKLAL</sequence>
<accession>W7I194</accession>
<dbReference type="Gene3D" id="3.30.460.40">
    <property type="match status" value="1"/>
</dbReference>
<keyword evidence="2" id="KW-1185">Reference proteome</keyword>
<dbReference type="InterPro" id="IPR014942">
    <property type="entry name" value="AbiEii"/>
</dbReference>
<dbReference type="EMBL" id="KI966422">
    <property type="protein sequence ID" value="EWC45968.1"/>
    <property type="molecule type" value="Genomic_DNA"/>
</dbReference>